<reference evidence="3" key="1">
    <citation type="submission" date="2016-11" db="EMBL/GenBank/DDBJ databases">
        <authorList>
            <person name="Guldener U."/>
        </authorList>
    </citation>
    <scope>NUCLEOTIDE SEQUENCE [LARGE SCALE GENOMIC DNA]</scope>
</reference>
<dbReference type="EMBL" id="FQNF01000012">
    <property type="protein sequence ID" value="SGZ38754.1"/>
    <property type="molecule type" value="Genomic_DNA"/>
</dbReference>
<gene>
    <name evidence="2" type="ORF">HGUI_00954</name>
</gene>
<accession>A0A1L0AWV3</accession>
<dbReference type="OrthoDB" id="3973061at2759"/>
<evidence type="ECO:0008006" key="4">
    <source>
        <dbReference type="Google" id="ProtNLM"/>
    </source>
</evidence>
<protein>
    <recommendedName>
        <fullName evidence="4">Chromatin target of PRMT1 protein C-terminal domain-containing protein</fullName>
    </recommendedName>
</protein>
<sequence>MEAKLPQLPITKYTKRDQRNGLSRRLGFSSLDQVAKNKHKIVNEQRIAMKNLKEQTYENKRPSRPKDQRGKHLVGRKLKIDKSWKKDVNKQKKKKKEPANKIPEKSLDDLDKEMEDYFKSEKE</sequence>
<evidence type="ECO:0000313" key="2">
    <source>
        <dbReference type="EMBL" id="SGZ38754.1"/>
    </source>
</evidence>
<dbReference type="Proteomes" id="UP000183365">
    <property type="component" value="Unassembled WGS sequence"/>
</dbReference>
<feature type="region of interest" description="Disordered" evidence="1">
    <location>
        <begin position="42"/>
        <end position="123"/>
    </location>
</feature>
<name>A0A1L0AWV3_9ASCO</name>
<feature type="compositionally biased region" description="Basic and acidic residues" evidence="1">
    <location>
        <begin position="97"/>
        <end position="123"/>
    </location>
</feature>
<proteinExistence type="predicted"/>
<dbReference type="AlphaFoldDB" id="A0A1L0AWV3"/>
<evidence type="ECO:0000313" key="3">
    <source>
        <dbReference type="Proteomes" id="UP000183365"/>
    </source>
</evidence>
<organism evidence="2 3">
    <name type="scientific">Hanseniaspora guilliermondii</name>
    <dbReference type="NCBI Taxonomy" id="56406"/>
    <lineage>
        <taxon>Eukaryota</taxon>
        <taxon>Fungi</taxon>
        <taxon>Dikarya</taxon>
        <taxon>Ascomycota</taxon>
        <taxon>Saccharomycotina</taxon>
        <taxon>Saccharomycetes</taxon>
        <taxon>Saccharomycodales</taxon>
        <taxon>Saccharomycodaceae</taxon>
        <taxon>Hanseniaspora</taxon>
    </lineage>
</organism>
<dbReference type="VEuPathDB" id="FungiDB:HGUI_00954"/>
<keyword evidence="3" id="KW-1185">Reference proteome</keyword>
<feature type="compositionally biased region" description="Basic and acidic residues" evidence="1">
    <location>
        <begin position="78"/>
        <end position="90"/>
    </location>
</feature>
<feature type="compositionally biased region" description="Basic and acidic residues" evidence="1">
    <location>
        <begin position="51"/>
        <end position="70"/>
    </location>
</feature>
<evidence type="ECO:0000256" key="1">
    <source>
        <dbReference type="SAM" id="MobiDB-lite"/>
    </source>
</evidence>